<sequence length="60" mass="6766">MSKRAVDAVFQGLYLLTDIRGILRDTVPSHTLSDKQKQEAEKIIGKLEKQISVLKEELLA</sequence>
<reference evidence="1 2" key="1">
    <citation type="submission" date="2018-05" db="EMBL/GenBank/DDBJ databases">
        <title>Draft genome of Methanospirillum stamsii Pt1.</title>
        <authorList>
            <person name="Dueholm M.S."/>
            <person name="Nielsen P.H."/>
            <person name="Bakmann L.F."/>
            <person name="Otzen D.E."/>
        </authorList>
    </citation>
    <scope>NUCLEOTIDE SEQUENCE [LARGE SCALE GENOMIC DNA]</scope>
    <source>
        <strain evidence="1 2">Pt1</strain>
    </source>
</reference>
<dbReference type="RefSeq" id="WP_109942143.1">
    <property type="nucleotide sequence ID" value="NZ_CP176366.1"/>
</dbReference>
<dbReference type="AlphaFoldDB" id="A0A2V2N2D3"/>
<evidence type="ECO:0000313" key="2">
    <source>
        <dbReference type="Proteomes" id="UP000245934"/>
    </source>
</evidence>
<keyword evidence="2" id="KW-1185">Reference proteome</keyword>
<dbReference type="Proteomes" id="UP000245934">
    <property type="component" value="Unassembled WGS sequence"/>
</dbReference>
<dbReference type="EMBL" id="QGMZ01000044">
    <property type="protein sequence ID" value="PWR70317.1"/>
    <property type="molecule type" value="Genomic_DNA"/>
</dbReference>
<dbReference type="GeneID" id="97609863"/>
<dbReference type="OrthoDB" id="114858at2157"/>
<evidence type="ECO:0000313" key="1">
    <source>
        <dbReference type="EMBL" id="PWR70317.1"/>
    </source>
</evidence>
<gene>
    <name evidence="1" type="ORF">DLD82_16065</name>
</gene>
<accession>A0A2V2N2D3</accession>
<comment type="caution">
    <text evidence="1">The sequence shown here is derived from an EMBL/GenBank/DDBJ whole genome shotgun (WGS) entry which is preliminary data.</text>
</comment>
<organism evidence="1 2">
    <name type="scientific">Methanospirillum stamsii</name>
    <dbReference type="NCBI Taxonomy" id="1277351"/>
    <lineage>
        <taxon>Archaea</taxon>
        <taxon>Methanobacteriati</taxon>
        <taxon>Methanobacteriota</taxon>
        <taxon>Stenosarchaea group</taxon>
        <taxon>Methanomicrobia</taxon>
        <taxon>Methanomicrobiales</taxon>
        <taxon>Methanospirillaceae</taxon>
        <taxon>Methanospirillum</taxon>
    </lineage>
</organism>
<proteinExistence type="predicted"/>
<protein>
    <submittedName>
        <fullName evidence="1">Uncharacterized protein</fullName>
    </submittedName>
</protein>
<name>A0A2V2N2D3_9EURY</name>